<evidence type="ECO:0000256" key="2">
    <source>
        <dbReference type="PIRSR" id="PIRSR605511-1"/>
    </source>
</evidence>
<proteinExistence type="inferred from homology"/>
<dbReference type="GO" id="GO:0019853">
    <property type="term" value="P:L-ascorbic acid biosynthetic process"/>
    <property type="evidence" value="ECO:0007669"/>
    <property type="project" value="TreeGrafter"/>
</dbReference>
<dbReference type="PANTHER" id="PTHR10907">
    <property type="entry name" value="REGUCALCIN"/>
    <property type="match status" value="1"/>
</dbReference>
<evidence type="ECO:0000259" key="4">
    <source>
        <dbReference type="Pfam" id="PF08450"/>
    </source>
</evidence>
<dbReference type="Proteomes" id="UP000542776">
    <property type="component" value="Unassembled WGS sequence"/>
</dbReference>
<feature type="binding site" evidence="3">
    <location>
        <position position="148"/>
    </location>
    <ligand>
        <name>a divalent metal cation</name>
        <dbReference type="ChEBI" id="CHEBI:60240"/>
    </ligand>
</feature>
<dbReference type="GO" id="GO:0004341">
    <property type="term" value="F:gluconolactonase activity"/>
    <property type="evidence" value="ECO:0007669"/>
    <property type="project" value="TreeGrafter"/>
</dbReference>
<feature type="domain" description="SMP-30/Gluconolactonase/LRE-like region" evidence="4">
    <location>
        <begin position="16"/>
        <end position="258"/>
    </location>
</feature>
<feature type="active site" description="Proton donor/acceptor" evidence="2">
    <location>
        <position position="199"/>
    </location>
</feature>
<dbReference type="InterPro" id="IPR005511">
    <property type="entry name" value="SMP-30"/>
</dbReference>
<feature type="binding site" evidence="3">
    <location>
        <position position="18"/>
    </location>
    <ligand>
        <name>a divalent metal cation</name>
        <dbReference type="ChEBI" id="CHEBI:60240"/>
    </ligand>
</feature>
<reference evidence="5 6" key="1">
    <citation type="submission" date="2020-08" db="EMBL/GenBank/DDBJ databases">
        <title>Genomic Encyclopedia of Type Strains, Phase IV (KMG-IV): sequencing the most valuable type-strain genomes for metagenomic binning, comparative biology and taxonomic classification.</title>
        <authorList>
            <person name="Goeker M."/>
        </authorList>
    </citation>
    <scope>NUCLEOTIDE SEQUENCE [LARGE SCALE GENOMIC DNA]</scope>
    <source>
        <strain evidence="5 6">DSM 102238</strain>
    </source>
</reference>
<protein>
    <submittedName>
        <fullName evidence="5">Sugar lactone lactonase YvrE</fullName>
    </submittedName>
</protein>
<accession>A0A7W6EC08</accession>
<evidence type="ECO:0000313" key="5">
    <source>
        <dbReference type="EMBL" id="MBB3998079.1"/>
    </source>
</evidence>
<feature type="binding site" evidence="3">
    <location>
        <position position="199"/>
    </location>
    <ligand>
        <name>a divalent metal cation</name>
        <dbReference type="ChEBI" id="CHEBI:60240"/>
    </ligand>
</feature>
<evidence type="ECO:0000256" key="3">
    <source>
        <dbReference type="PIRSR" id="PIRSR605511-2"/>
    </source>
</evidence>
<dbReference type="PANTHER" id="PTHR10907:SF47">
    <property type="entry name" value="REGUCALCIN"/>
    <property type="match status" value="1"/>
</dbReference>
<comment type="cofactor">
    <cofactor evidence="3">
        <name>Zn(2+)</name>
        <dbReference type="ChEBI" id="CHEBI:29105"/>
    </cofactor>
    <text evidence="3">Binds 1 divalent metal cation per subunit.</text>
</comment>
<name>A0A7W6EC08_9HYPH</name>
<feature type="binding site" evidence="3">
    <location>
        <position position="101"/>
    </location>
    <ligand>
        <name>substrate</name>
    </ligand>
</feature>
<keyword evidence="3" id="KW-0862">Zinc</keyword>
<dbReference type="PRINTS" id="PR01790">
    <property type="entry name" value="SMP30FAMILY"/>
</dbReference>
<keyword evidence="6" id="KW-1185">Reference proteome</keyword>
<dbReference type="GO" id="GO:0005509">
    <property type="term" value="F:calcium ion binding"/>
    <property type="evidence" value="ECO:0007669"/>
    <property type="project" value="TreeGrafter"/>
</dbReference>
<dbReference type="InterPro" id="IPR013658">
    <property type="entry name" value="SGL"/>
</dbReference>
<gene>
    <name evidence="5" type="ORF">GGR04_001917</name>
</gene>
<comment type="similarity">
    <text evidence="1">Belongs to the SMP-30/CGR1 family.</text>
</comment>
<dbReference type="Pfam" id="PF08450">
    <property type="entry name" value="SGL"/>
    <property type="match status" value="1"/>
</dbReference>
<dbReference type="AlphaFoldDB" id="A0A7W6EC08"/>
<dbReference type="SUPFAM" id="SSF63829">
    <property type="entry name" value="Calcium-dependent phosphotriesterase"/>
    <property type="match status" value="1"/>
</dbReference>
<evidence type="ECO:0000313" key="6">
    <source>
        <dbReference type="Proteomes" id="UP000542776"/>
    </source>
</evidence>
<sequence>MDDVRIRVLSEHRCHLGEGPTYDARTDTAWWFDILERKLFEAVVSTGETKIHDLPMMASELAIIDDARQLVATADGLYVRDVASGRMELHTRLEDDNGTTRSNDGRVHPSGSLWIGTMGRQAEEGAGSIYWFREGELRRLYSRITIPNAISFSPDGGTGYFADTHEGILYRVPLDPLTGLPTGEPTALVDHRGGVGGLDGAVVDAEGRIWNARWGAGCVDVYSPEGDRLRTIPVPATRPTCPIFVGPKLDRILVTSATEGMSEAERSADPQGGMTFLVDLPVRGQPEARVKAFAS</sequence>
<comment type="caution">
    <text evidence="5">The sequence shown here is derived from an EMBL/GenBank/DDBJ whole genome shotgun (WGS) entry which is preliminary data.</text>
</comment>
<dbReference type="RefSeq" id="WP_183199605.1">
    <property type="nucleotide sequence ID" value="NZ_JACIEK010000003.1"/>
</dbReference>
<dbReference type="Gene3D" id="2.120.10.30">
    <property type="entry name" value="TolB, C-terminal domain"/>
    <property type="match status" value="1"/>
</dbReference>
<organism evidence="5 6">
    <name type="scientific">Aureimonas pseudogalii</name>
    <dbReference type="NCBI Taxonomy" id="1744844"/>
    <lineage>
        <taxon>Bacteria</taxon>
        <taxon>Pseudomonadati</taxon>
        <taxon>Pseudomonadota</taxon>
        <taxon>Alphaproteobacteria</taxon>
        <taxon>Hyphomicrobiales</taxon>
        <taxon>Aurantimonadaceae</taxon>
        <taxon>Aureimonas</taxon>
    </lineage>
</organism>
<keyword evidence="3" id="KW-0479">Metal-binding</keyword>
<dbReference type="EMBL" id="JACIEK010000003">
    <property type="protein sequence ID" value="MBB3998079.1"/>
    <property type="molecule type" value="Genomic_DNA"/>
</dbReference>
<feature type="binding site" evidence="3">
    <location>
        <position position="103"/>
    </location>
    <ligand>
        <name>substrate</name>
    </ligand>
</feature>
<dbReference type="InterPro" id="IPR011042">
    <property type="entry name" value="6-blade_b-propeller_TolB-like"/>
</dbReference>
<evidence type="ECO:0000256" key="1">
    <source>
        <dbReference type="ARBA" id="ARBA00008853"/>
    </source>
</evidence>